<protein>
    <submittedName>
        <fullName evidence="2">Uncharacterized protein</fullName>
    </submittedName>
</protein>
<dbReference type="AlphaFoldDB" id="A0A0C3NDX8"/>
<feature type="compositionally biased region" description="Polar residues" evidence="1">
    <location>
        <begin position="43"/>
        <end position="53"/>
    </location>
</feature>
<sequence>MTTHGSLSQEQSTLVHDWYIKSIRKRSRYFDWASHQILNDYSSAPVTTSSPTKPATGVSVTQPTTTVPPIVPCPDYFISLFPSPPSVASAPLPLSCSTANTPTLSTTEAKRCNCIIS</sequence>
<name>A0A0C3NDX8_PISTI</name>
<evidence type="ECO:0000313" key="2">
    <source>
        <dbReference type="EMBL" id="KIN93773.1"/>
    </source>
</evidence>
<feature type="region of interest" description="Disordered" evidence="1">
    <location>
        <begin position="43"/>
        <end position="64"/>
    </location>
</feature>
<keyword evidence="3" id="KW-1185">Reference proteome</keyword>
<dbReference type="HOGENOM" id="CLU_2085755_0_0_1"/>
<dbReference type="Proteomes" id="UP000054217">
    <property type="component" value="Unassembled WGS sequence"/>
</dbReference>
<evidence type="ECO:0000256" key="1">
    <source>
        <dbReference type="SAM" id="MobiDB-lite"/>
    </source>
</evidence>
<reference evidence="2 3" key="1">
    <citation type="submission" date="2014-04" db="EMBL/GenBank/DDBJ databases">
        <authorList>
            <consortium name="DOE Joint Genome Institute"/>
            <person name="Kuo A."/>
            <person name="Kohler A."/>
            <person name="Costa M.D."/>
            <person name="Nagy L.G."/>
            <person name="Floudas D."/>
            <person name="Copeland A."/>
            <person name="Barry K.W."/>
            <person name="Cichocki N."/>
            <person name="Veneault-Fourrey C."/>
            <person name="LaButti K."/>
            <person name="Lindquist E.A."/>
            <person name="Lipzen A."/>
            <person name="Lundell T."/>
            <person name="Morin E."/>
            <person name="Murat C."/>
            <person name="Sun H."/>
            <person name="Tunlid A."/>
            <person name="Henrissat B."/>
            <person name="Grigoriev I.V."/>
            <person name="Hibbett D.S."/>
            <person name="Martin F."/>
            <person name="Nordberg H.P."/>
            <person name="Cantor M.N."/>
            <person name="Hua S.X."/>
        </authorList>
    </citation>
    <scope>NUCLEOTIDE SEQUENCE [LARGE SCALE GENOMIC DNA]</scope>
    <source>
        <strain evidence="2 3">Marx 270</strain>
    </source>
</reference>
<proteinExistence type="predicted"/>
<evidence type="ECO:0000313" key="3">
    <source>
        <dbReference type="Proteomes" id="UP000054217"/>
    </source>
</evidence>
<reference evidence="3" key="2">
    <citation type="submission" date="2015-01" db="EMBL/GenBank/DDBJ databases">
        <title>Evolutionary Origins and Diversification of the Mycorrhizal Mutualists.</title>
        <authorList>
            <consortium name="DOE Joint Genome Institute"/>
            <consortium name="Mycorrhizal Genomics Consortium"/>
            <person name="Kohler A."/>
            <person name="Kuo A."/>
            <person name="Nagy L.G."/>
            <person name="Floudas D."/>
            <person name="Copeland A."/>
            <person name="Barry K.W."/>
            <person name="Cichocki N."/>
            <person name="Veneault-Fourrey C."/>
            <person name="LaButti K."/>
            <person name="Lindquist E.A."/>
            <person name="Lipzen A."/>
            <person name="Lundell T."/>
            <person name="Morin E."/>
            <person name="Murat C."/>
            <person name="Riley R."/>
            <person name="Ohm R."/>
            <person name="Sun H."/>
            <person name="Tunlid A."/>
            <person name="Henrissat B."/>
            <person name="Grigoriev I.V."/>
            <person name="Hibbett D.S."/>
            <person name="Martin F."/>
        </authorList>
    </citation>
    <scope>NUCLEOTIDE SEQUENCE [LARGE SCALE GENOMIC DNA]</scope>
    <source>
        <strain evidence="3">Marx 270</strain>
    </source>
</reference>
<dbReference type="InParanoid" id="A0A0C3NDX8"/>
<gene>
    <name evidence="2" type="ORF">M404DRAFT_1008750</name>
</gene>
<accession>A0A0C3NDX8</accession>
<organism evidence="2 3">
    <name type="scientific">Pisolithus tinctorius Marx 270</name>
    <dbReference type="NCBI Taxonomy" id="870435"/>
    <lineage>
        <taxon>Eukaryota</taxon>
        <taxon>Fungi</taxon>
        <taxon>Dikarya</taxon>
        <taxon>Basidiomycota</taxon>
        <taxon>Agaricomycotina</taxon>
        <taxon>Agaricomycetes</taxon>
        <taxon>Agaricomycetidae</taxon>
        <taxon>Boletales</taxon>
        <taxon>Sclerodermatineae</taxon>
        <taxon>Pisolithaceae</taxon>
        <taxon>Pisolithus</taxon>
    </lineage>
</organism>
<dbReference type="EMBL" id="KN832136">
    <property type="protein sequence ID" value="KIN93773.1"/>
    <property type="molecule type" value="Genomic_DNA"/>
</dbReference>